<dbReference type="SUPFAM" id="SSF48452">
    <property type="entry name" value="TPR-like"/>
    <property type="match status" value="1"/>
</dbReference>
<evidence type="ECO:0000313" key="7">
    <source>
        <dbReference type="EMBL" id="KZM72309.1"/>
    </source>
</evidence>
<dbReference type="EMBL" id="LWGR01000008">
    <property type="protein sequence ID" value="KZM72309.1"/>
    <property type="molecule type" value="Genomic_DNA"/>
</dbReference>
<dbReference type="InterPro" id="IPR051677">
    <property type="entry name" value="AfsR-DnrI-RedD_regulator"/>
</dbReference>
<dbReference type="SMART" id="SM00862">
    <property type="entry name" value="Trans_reg_C"/>
    <property type="match status" value="1"/>
</dbReference>
<comment type="similarity">
    <text evidence="1">Belongs to the AfsR/DnrI/RedD regulatory family.</text>
</comment>
<dbReference type="Pfam" id="PF00486">
    <property type="entry name" value="Trans_reg_C"/>
    <property type="match status" value="1"/>
</dbReference>
<dbReference type="InterPro" id="IPR036388">
    <property type="entry name" value="WH-like_DNA-bd_sf"/>
</dbReference>
<feature type="domain" description="OmpR/PhoB-type" evidence="6">
    <location>
        <begin position="1"/>
        <end position="80"/>
    </location>
</feature>
<dbReference type="InterPro" id="IPR005158">
    <property type="entry name" value="BTAD"/>
</dbReference>
<dbReference type="PANTHER" id="PTHR35807">
    <property type="entry name" value="TRANSCRIPTIONAL REGULATOR REDD-RELATED"/>
    <property type="match status" value="1"/>
</dbReference>
<keyword evidence="4" id="KW-0804">Transcription</keyword>
<organism evidence="7 8">
    <name type="scientific">Nocardia terpenica</name>
    <dbReference type="NCBI Taxonomy" id="455432"/>
    <lineage>
        <taxon>Bacteria</taxon>
        <taxon>Bacillati</taxon>
        <taxon>Actinomycetota</taxon>
        <taxon>Actinomycetes</taxon>
        <taxon>Mycobacteriales</taxon>
        <taxon>Nocardiaceae</taxon>
        <taxon>Nocardia</taxon>
    </lineage>
</organism>
<dbReference type="SUPFAM" id="SSF46894">
    <property type="entry name" value="C-terminal effector domain of the bipartite response regulators"/>
    <property type="match status" value="1"/>
</dbReference>
<dbReference type="STRING" id="455432.AWN90_35850"/>
<dbReference type="GO" id="GO:0043531">
    <property type="term" value="F:ADP binding"/>
    <property type="evidence" value="ECO:0007669"/>
    <property type="project" value="InterPro"/>
</dbReference>
<dbReference type="GO" id="GO:0000160">
    <property type="term" value="P:phosphorelay signal transduction system"/>
    <property type="evidence" value="ECO:0007669"/>
    <property type="project" value="InterPro"/>
</dbReference>
<dbReference type="Gene3D" id="1.25.40.10">
    <property type="entry name" value="Tetratricopeptide repeat domain"/>
    <property type="match status" value="1"/>
</dbReference>
<reference evidence="7 8" key="1">
    <citation type="submission" date="2016-04" db="EMBL/GenBank/DDBJ databases">
        <authorList>
            <person name="Evans L.H."/>
            <person name="Alamgir A."/>
            <person name="Owens N."/>
            <person name="Weber N.D."/>
            <person name="Virtaneva K."/>
            <person name="Barbian K."/>
            <person name="Babar A."/>
            <person name="Rosenke K."/>
        </authorList>
    </citation>
    <scope>NUCLEOTIDE SEQUENCE [LARGE SCALE GENOMIC DNA]</scope>
    <source>
        <strain evidence="7 8">IFM 0406</strain>
    </source>
</reference>
<dbReference type="PROSITE" id="PS51755">
    <property type="entry name" value="OMPR_PHOB"/>
    <property type="match status" value="1"/>
</dbReference>
<dbReference type="Gene3D" id="1.10.10.10">
    <property type="entry name" value="Winged helix-like DNA-binding domain superfamily/Winged helix DNA-binding domain"/>
    <property type="match status" value="1"/>
</dbReference>
<protein>
    <recommendedName>
        <fullName evidence="6">OmpR/PhoB-type domain-containing protein</fullName>
    </recommendedName>
</protein>
<dbReference type="InterPro" id="IPR001867">
    <property type="entry name" value="OmpR/PhoB-type_DNA-bd"/>
</dbReference>
<proteinExistence type="inferred from homology"/>
<gene>
    <name evidence="7" type="ORF">AWN90_35850</name>
</gene>
<evidence type="ECO:0000313" key="8">
    <source>
        <dbReference type="Proteomes" id="UP000076512"/>
    </source>
</evidence>
<dbReference type="CDD" id="cd15831">
    <property type="entry name" value="BTAD"/>
    <property type="match status" value="1"/>
</dbReference>
<name>A0A164LE57_9NOCA</name>
<evidence type="ECO:0000256" key="3">
    <source>
        <dbReference type="ARBA" id="ARBA00023125"/>
    </source>
</evidence>
<dbReference type="SUPFAM" id="SSF52540">
    <property type="entry name" value="P-loop containing nucleoside triphosphate hydrolases"/>
    <property type="match status" value="1"/>
</dbReference>
<keyword evidence="2" id="KW-0805">Transcription regulation</keyword>
<evidence type="ECO:0000259" key="6">
    <source>
        <dbReference type="PROSITE" id="PS51755"/>
    </source>
</evidence>
<dbReference type="AlphaFoldDB" id="A0A164LE57"/>
<keyword evidence="3 5" id="KW-0238">DNA-binding</keyword>
<dbReference type="Proteomes" id="UP000076512">
    <property type="component" value="Unassembled WGS sequence"/>
</dbReference>
<evidence type="ECO:0000256" key="5">
    <source>
        <dbReference type="PROSITE-ProRule" id="PRU01091"/>
    </source>
</evidence>
<accession>A0A164LE57</accession>
<dbReference type="PRINTS" id="PR00364">
    <property type="entry name" value="DISEASERSIST"/>
</dbReference>
<keyword evidence="8" id="KW-1185">Reference proteome</keyword>
<evidence type="ECO:0000256" key="1">
    <source>
        <dbReference type="ARBA" id="ARBA00005820"/>
    </source>
</evidence>
<dbReference type="GO" id="GO:0003677">
    <property type="term" value="F:DNA binding"/>
    <property type="evidence" value="ECO:0007669"/>
    <property type="project" value="UniProtKB-UniRule"/>
</dbReference>
<dbReference type="SMART" id="SM01043">
    <property type="entry name" value="BTAD"/>
    <property type="match status" value="1"/>
</dbReference>
<evidence type="ECO:0000256" key="2">
    <source>
        <dbReference type="ARBA" id="ARBA00023015"/>
    </source>
</evidence>
<dbReference type="Gene3D" id="3.40.50.300">
    <property type="entry name" value="P-loop containing nucleotide triphosphate hydrolases"/>
    <property type="match status" value="1"/>
</dbReference>
<sequence>MIPLGRPQERLVLAILLVHAGHLVTIETLIDRVWEVAPIGARRTLQVHVARLRRLFAHLRDTTATAVPLVRSSGGYLLDIDPSCVDLHRFRRLVTNARDPNRRDGDRVTDLRAAVALWRGEPLSGLPGPWAFRNRAAWRQEYLDVVAAWAQSELRAGDPAAVIGPLTELTDQHPFAETLTAELIRALHRVGRTADALEVYARTRRTLADELGIDPGHDLQRLHRAVLRSSIRQPPSDYGSPQAAPVPGQLPADVSKFTGRTEYLARLDALLSAENQIGIWAMSGTAGAGKTALAVHWAHRVKDRFPDGQLYVDLCGFGPTELAVSPSEALRGFLAALGVRRSRVPAGLAARVGLYRTLTANRRVLIVLDNARDVEQVRPLLPGTPSALVLVTSRNQLTSLVAVEGAQALTLDLLPMAEAHELLAQRLGADRIAADPNAVDKIITACARLPLALAIVAARAQLTGFPLTTLVDELRETGRQLDALDGGDGASQVRAVFSWSYTTLTSPAARLFRLLSLHPGPDISVAAVISLVGQSPDETRRALSELVGGNVIVEHTPGRYAVHDLLRAYATELTHTIDSREQRHAATTRMLDHYLHTAHNAARLLYPHRNPDVLPPASPTAYPEHFADCAAAMSWLTAERRVLLAIFDQSMAGSFDVRSWVAGSGARHIPLLAGFIPYFRMLATELAGTRKTNHRTSRDLAREATIIKSVVPEGY</sequence>
<dbReference type="RefSeq" id="WP_067592149.1">
    <property type="nucleotide sequence ID" value="NZ_KV411304.1"/>
</dbReference>
<feature type="DNA-binding region" description="OmpR/PhoB-type" evidence="5">
    <location>
        <begin position="1"/>
        <end position="80"/>
    </location>
</feature>
<dbReference type="GO" id="GO:0006355">
    <property type="term" value="P:regulation of DNA-templated transcription"/>
    <property type="evidence" value="ECO:0007669"/>
    <property type="project" value="InterPro"/>
</dbReference>
<comment type="caution">
    <text evidence="7">The sequence shown here is derived from an EMBL/GenBank/DDBJ whole genome shotgun (WGS) entry which is preliminary data.</text>
</comment>
<evidence type="ECO:0000256" key="4">
    <source>
        <dbReference type="ARBA" id="ARBA00023163"/>
    </source>
</evidence>
<dbReference type="PANTHER" id="PTHR35807:SF1">
    <property type="entry name" value="TRANSCRIPTIONAL REGULATOR REDD"/>
    <property type="match status" value="1"/>
</dbReference>
<dbReference type="InterPro" id="IPR027417">
    <property type="entry name" value="P-loop_NTPase"/>
</dbReference>
<dbReference type="InterPro" id="IPR016032">
    <property type="entry name" value="Sig_transdc_resp-reg_C-effctor"/>
</dbReference>
<dbReference type="InterPro" id="IPR011990">
    <property type="entry name" value="TPR-like_helical_dom_sf"/>
</dbReference>
<dbReference type="Pfam" id="PF03704">
    <property type="entry name" value="BTAD"/>
    <property type="match status" value="1"/>
</dbReference>